<feature type="domain" description="Blue (type 1) copper" evidence="4">
    <location>
        <begin position="422"/>
        <end position="458"/>
    </location>
</feature>
<name>A0A381PRK6_9ZZZZ</name>
<dbReference type="InterPro" id="IPR000923">
    <property type="entry name" value="BlueCu_1"/>
</dbReference>
<dbReference type="PANTHER" id="PTHR36507">
    <property type="entry name" value="BLL1555 PROTEIN"/>
    <property type="match status" value="1"/>
</dbReference>
<dbReference type="GO" id="GO:0005507">
    <property type="term" value="F:copper ion binding"/>
    <property type="evidence" value="ECO:0007669"/>
    <property type="project" value="InterPro"/>
</dbReference>
<keyword evidence="1" id="KW-0479">Metal-binding</keyword>
<dbReference type="GO" id="GO:0009055">
    <property type="term" value="F:electron transfer activity"/>
    <property type="evidence" value="ECO:0007669"/>
    <property type="project" value="InterPro"/>
</dbReference>
<evidence type="ECO:0000256" key="3">
    <source>
        <dbReference type="SAM" id="MobiDB-lite"/>
    </source>
</evidence>
<dbReference type="SUPFAM" id="SSF49503">
    <property type="entry name" value="Cupredoxins"/>
    <property type="match status" value="1"/>
</dbReference>
<dbReference type="PANTHER" id="PTHR36507:SF1">
    <property type="entry name" value="BLL1555 PROTEIN"/>
    <property type="match status" value="1"/>
</dbReference>
<reference evidence="5" key="1">
    <citation type="submission" date="2018-05" db="EMBL/GenBank/DDBJ databases">
        <authorList>
            <person name="Lanie J.A."/>
            <person name="Ng W.-L."/>
            <person name="Kazmierczak K.M."/>
            <person name="Andrzejewski T.M."/>
            <person name="Davidsen T.M."/>
            <person name="Wayne K.J."/>
            <person name="Tettelin H."/>
            <person name="Glass J.I."/>
            <person name="Rusch D."/>
            <person name="Podicherti R."/>
            <person name="Tsui H.-C.T."/>
            <person name="Winkler M.E."/>
        </authorList>
    </citation>
    <scope>NUCLEOTIDE SEQUENCE</scope>
</reference>
<evidence type="ECO:0000256" key="1">
    <source>
        <dbReference type="ARBA" id="ARBA00022723"/>
    </source>
</evidence>
<evidence type="ECO:0000256" key="2">
    <source>
        <dbReference type="ARBA" id="ARBA00023008"/>
    </source>
</evidence>
<dbReference type="Gene3D" id="2.60.40.420">
    <property type="entry name" value="Cupredoxins - blue copper proteins"/>
    <property type="match status" value="1"/>
</dbReference>
<proteinExistence type="predicted"/>
<organism evidence="5">
    <name type="scientific">marine metagenome</name>
    <dbReference type="NCBI Taxonomy" id="408172"/>
    <lineage>
        <taxon>unclassified sequences</taxon>
        <taxon>metagenomes</taxon>
        <taxon>ecological metagenomes</taxon>
    </lineage>
</organism>
<dbReference type="InterPro" id="IPR008972">
    <property type="entry name" value="Cupredoxin"/>
</dbReference>
<gene>
    <name evidence="5" type="ORF">METZ01_LOCUS21561</name>
</gene>
<dbReference type="Pfam" id="PF00127">
    <property type="entry name" value="Copper-bind"/>
    <property type="match status" value="1"/>
</dbReference>
<sequence length="461" mass="48158">MLHNMKVNRLWSPMVLFVAMSVIALSCSDGGVPVSSPAAPTTTAAASRGATDSTVTSTTTVVTAAPSTTTISGVSVLEGSGDPTLSLDHTSNAPSADAFAPAVMPDTPMGRVGYTRYVFARSGDQIIPALIEGPRGSQTRCQTVDLPCSFADLKELMDSGAEIPAALNMTNAELVSLVGQLAEVQSALNRYTDVNDACAAGYFPDGNQTPNMGSHFTNFELVVDGKFDPGTPEILLYVAAGDSSPPFGALGRCKDGAWKGGEVEIAGAAFYMPFFFVGDDHFEGFSGPLDNWHIHYNLCRLAGQDVTVLPSVCAGKEDGPLDRPQGDASEGWMIHAWADAAHDNQLGAFSMWNPSIWPLSDPEAAANGFLGSRTAGNTNLIADFDYQVAEAAVPGKIRFFNADPEAHSITAGTPENPTGEFDSGVVGGGRAATIEISQPGTYEFFCSLHPGMKGTITVGAG</sequence>
<dbReference type="PROSITE" id="PS51257">
    <property type="entry name" value="PROKAR_LIPOPROTEIN"/>
    <property type="match status" value="1"/>
</dbReference>
<keyword evidence="2" id="KW-0186">Copper</keyword>
<accession>A0A381PRK6</accession>
<dbReference type="InterPro" id="IPR052721">
    <property type="entry name" value="ET_Amicyanin"/>
</dbReference>
<dbReference type="EMBL" id="UINC01001040">
    <property type="protein sequence ID" value="SUZ68707.1"/>
    <property type="molecule type" value="Genomic_DNA"/>
</dbReference>
<evidence type="ECO:0000259" key="4">
    <source>
        <dbReference type="Pfam" id="PF00127"/>
    </source>
</evidence>
<protein>
    <recommendedName>
        <fullName evidence="4">Blue (type 1) copper domain-containing protein</fullName>
    </recommendedName>
</protein>
<feature type="region of interest" description="Disordered" evidence="3">
    <location>
        <begin position="34"/>
        <end position="53"/>
    </location>
</feature>
<evidence type="ECO:0000313" key="5">
    <source>
        <dbReference type="EMBL" id="SUZ68707.1"/>
    </source>
</evidence>
<dbReference type="AlphaFoldDB" id="A0A381PRK6"/>